<protein>
    <recommendedName>
        <fullName evidence="2">Gluconeogenesis factor</fullName>
    </recommendedName>
</protein>
<dbReference type="CDD" id="cd07187">
    <property type="entry name" value="YvcK_like"/>
    <property type="match status" value="1"/>
</dbReference>
<proteinExistence type="inferred from homology"/>
<evidence type="ECO:0000313" key="4">
    <source>
        <dbReference type="Proteomes" id="UP001597041"/>
    </source>
</evidence>
<dbReference type="Gene3D" id="3.40.50.10680">
    <property type="entry name" value="CofD-like domains"/>
    <property type="match status" value="1"/>
</dbReference>
<dbReference type="NCBIfam" id="TIGR01826">
    <property type="entry name" value="CofD_related"/>
    <property type="match status" value="1"/>
</dbReference>
<sequence length="316" mass="34372">MSDVPKITAIGGGTGMPVLLRGLKDLPVDLTAIVTVADDGGSTGRIRSEMEMPAPGDIRNVIAALSDAEPMLLELFQHRFQQGNGLTGHSLGNLLLAAMTSMTGNFNQGIKEISRVLNVKGNIYPISNENMSLHAIMEDGEIIHGESNIPLSGKKIKHVFLEPQPLQPLPNAVASIQKADLIVISPGSLYTSIMPNLIVPEVKEALLNTEAKIVYVCNIMTQDGETTNYSAADHVQAIHDHVGDTCIDYVIVHDQPIDAETQEIYKEEKAIPVEADIGRLQSMNVEVFPGNIVVKHKDGTLRHNNDKIAEMLYQFL</sequence>
<comment type="subcellular location">
    <subcellularLocation>
        <location evidence="2">Cytoplasm</location>
    </subcellularLocation>
</comment>
<evidence type="ECO:0000256" key="2">
    <source>
        <dbReference type="HAMAP-Rule" id="MF_00973"/>
    </source>
</evidence>
<dbReference type="InterPro" id="IPR010119">
    <property type="entry name" value="Gluconeogen_factor"/>
</dbReference>
<dbReference type="InterPro" id="IPR038136">
    <property type="entry name" value="CofD-like_dom_sf"/>
</dbReference>
<accession>A0ABW3NJP7</accession>
<evidence type="ECO:0000313" key="3">
    <source>
        <dbReference type="EMBL" id="MFD1067726.1"/>
    </source>
</evidence>
<comment type="function">
    <text evidence="2">Required for morphogenesis under gluconeogenic growth conditions.</text>
</comment>
<dbReference type="SUPFAM" id="SSF142338">
    <property type="entry name" value="CofD-like"/>
    <property type="match status" value="1"/>
</dbReference>
<comment type="caution">
    <text evidence="3">The sequence shown here is derived from an EMBL/GenBank/DDBJ whole genome shotgun (WGS) entry which is preliminary data.</text>
</comment>
<dbReference type="Pfam" id="PF01933">
    <property type="entry name" value="CofD"/>
    <property type="match status" value="1"/>
</dbReference>
<dbReference type="PANTHER" id="PTHR30135:SF3">
    <property type="entry name" value="GLUCONEOGENESIS FACTOR-RELATED"/>
    <property type="match status" value="1"/>
</dbReference>
<organism evidence="3 4">
    <name type="scientific">Oceanobacillus locisalsi</name>
    <dbReference type="NCBI Taxonomy" id="546107"/>
    <lineage>
        <taxon>Bacteria</taxon>
        <taxon>Bacillati</taxon>
        <taxon>Bacillota</taxon>
        <taxon>Bacilli</taxon>
        <taxon>Bacillales</taxon>
        <taxon>Bacillaceae</taxon>
        <taxon>Oceanobacillus</taxon>
    </lineage>
</organism>
<reference evidence="4" key="1">
    <citation type="journal article" date="2019" name="Int. J. Syst. Evol. Microbiol.">
        <title>The Global Catalogue of Microorganisms (GCM) 10K type strain sequencing project: providing services to taxonomists for standard genome sequencing and annotation.</title>
        <authorList>
            <consortium name="The Broad Institute Genomics Platform"/>
            <consortium name="The Broad Institute Genome Sequencing Center for Infectious Disease"/>
            <person name="Wu L."/>
            <person name="Ma J."/>
        </authorList>
    </citation>
    <scope>NUCLEOTIDE SEQUENCE [LARGE SCALE GENOMIC DNA]</scope>
    <source>
        <strain evidence="4">CCUG 56608</strain>
    </source>
</reference>
<name>A0ABW3NJP7_9BACI</name>
<dbReference type="InterPro" id="IPR002882">
    <property type="entry name" value="CofD"/>
</dbReference>
<dbReference type="RefSeq" id="WP_379593878.1">
    <property type="nucleotide sequence ID" value="NZ_JBHTKK010000027.1"/>
</dbReference>
<dbReference type="HAMAP" id="MF_00973">
    <property type="entry name" value="Gluconeogen_factor"/>
    <property type="match status" value="1"/>
</dbReference>
<dbReference type="EMBL" id="JBHTKK010000027">
    <property type="protein sequence ID" value="MFD1067726.1"/>
    <property type="molecule type" value="Genomic_DNA"/>
</dbReference>
<keyword evidence="1 2" id="KW-0963">Cytoplasm</keyword>
<gene>
    <name evidence="3" type="primary">yvcK</name>
    <name evidence="3" type="ORF">ACFQ19_17085</name>
</gene>
<comment type="similarity">
    <text evidence="2">Belongs to the gluconeogenesis factor family.</text>
</comment>
<evidence type="ECO:0000256" key="1">
    <source>
        <dbReference type="ARBA" id="ARBA00022490"/>
    </source>
</evidence>
<keyword evidence="4" id="KW-1185">Reference proteome</keyword>
<dbReference type="Proteomes" id="UP001597041">
    <property type="component" value="Unassembled WGS sequence"/>
</dbReference>
<dbReference type="PANTHER" id="PTHR30135">
    <property type="entry name" value="UNCHARACTERIZED PROTEIN YVCK-RELATED"/>
    <property type="match status" value="1"/>
</dbReference>